<keyword evidence="5" id="KW-1185">Reference proteome</keyword>
<proteinExistence type="predicted"/>
<evidence type="ECO:0000259" key="2">
    <source>
        <dbReference type="Pfam" id="PF06075"/>
    </source>
</evidence>
<reference evidence="4" key="1">
    <citation type="submission" date="2019-09" db="EMBL/GenBank/DDBJ databases">
        <title>Draft genome information of white flower Hibiscus syriacus.</title>
        <authorList>
            <person name="Kim Y.-M."/>
        </authorList>
    </citation>
    <scope>NUCLEOTIDE SEQUENCE [LARGE SCALE GENOMIC DNA]</scope>
    <source>
        <strain evidence="4">YM2019G1</strain>
    </source>
</reference>
<evidence type="ECO:0000313" key="5">
    <source>
        <dbReference type="Proteomes" id="UP000436088"/>
    </source>
</evidence>
<dbReference type="EMBL" id="VEPZ02000870">
    <property type="protein sequence ID" value="KAE8714476.1"/>
    <property type="molecule type" value="Genomic_DNA"/>
</dbReference>
<dbReference type="PANTHER" id="PTHR31928">
    <property type="entry name" value="EXPRESSED PROTEIN"/>
    <property type="match status" value="1"/>
</dbReference>
<feature type="region of interest" description="Disordered" evidence="1">
    <location>
        <begin position="290"/>
        <end position="350"/>
    </location>
</feature>
<evidence type="ECO:0000313" key="4">
    <source>
        <dbReference type="EMBL" id="KAE8714476.1"/>
    </source>
</evidence>
<dbReference type="InterPro" id="IPR010341">
    <property type="entry name" value="DUF936_pln"/>
</dbReference>
<dbReference type="Pfam" id="PF21647">
    <property type="entry name" value="DUF6857"/>
    <property type="match status" value="1"/>
</dbReference>
<dbReference type="AlphaFoldDB" id="A0A6A3BBW0"/>
<feature type="compositionally biased region" description="Basic and acidic residues" evidence="1">
    <location>
        <begin position="163"/>
        <end position="172"/>
    </location>
</feature>
<dbReference type="OrthoDB" id="1908057at2759"/>
<comment type="caution">
    <text evidence="4">The sequence shown here is derived from an EMBL/GenBank/DDBJ whole genome shotgun (WGS) entry which is preliminary data.</text>
</comment>
<feature type="region of interest" description="Disordered" evidence="1">
    <location>
        <begin position="144"/>
        <end position="179"/>
    </location>
</feature>
<sequence>MANLVPGVLLNLLQHMNTDVKVAGEHRSSLLQVVSIVPALAGGELFSNQGFYLKVSDSSHATYVSLPDEHDDLILSDKIQLGQFIHVDRLESALPIPILRGVRPVPGRHPCVGSPEDIVATHSPGFLDSKSSFGSKLGEKVKLGSGYGGEKGKSVGSRSNGGLKDDQTDKKLKTNSLTRSNSLLSKPALSVDVKRGSLGKLKALSSQSIPSSPTSCYSLPTSFEKFATGIKHQAEIKGLRKGSPKVGSVEKASTLHGANSIGKKVPVIKTFPQGTELGAKALRKIWEGNMEAKGGDHSNTPRTTKHDIKGESRSSSASRKNTASEKLPSKEGTKFQTSTRPLKEESKFQVSTKKAAANGMLSAHEKQNMPRTHVGKKFGEPTNNGGLGNLVKVPINSKRLTDGSGISWGSLPSSLSRLGKEVMRHRVAAQTAAVEALQEAAASESLLRCLSLYSDLTTSAKEDNPQPAVERFLTLHTSLNNARMVADSLSRTILVGSSPESEGTLSEEAVKVASDRRKYAASWVQAALATDMSSFSVFTKEHNSKPSHGSAPAQSQKTTPANQNILLLESSDRNGTAKSQGKPRTVVVSRLVAQGVVRKTGNGSSLVPKSAVQPPPEIWTRGNGLDEAVDMADMLRMESQDWFFGFIEKFLDADVDSSALSENGQIARMLTQLKSVNDWLDEISSSKEEGETPLNVSTETVNRLRKKIYDYLLTHVECATAALGGESQLSPPIRAVETKVRK</sequence>
<name>A0A6A3BBW0_HIBSY</name>
<evidence type="ECO:0000256" key="1">
    <source>
        <dbReference type="SAM" id="MobiDB-lite"/>
    </source>
</evidence>
<protein>
    <submittedName>
        <fullName evidence="4">Protein TRIGALACTOSYLDIACYLGLYCEROL 2</fullName>
    </submittedName>
</protein>
<dbReference type="PANTHER" id="PTHR31928:SF4">
    <property type="entry name" value="OS08G0541500 PROTEIN"/>
    <property type="match status" value="1"/>
</dbReference>
<accession>A0A6A3BBW0</accession>
<gene>
    <name evidence="4" type="ORF">F3Y22_tig00110195pilonHSYRG00066</name>
</gene>
<feature type="domain" description="DUF6857" evidence="3">
    <location>
        <begin position="395"/>
        <end position="723"/>
    </location>
</feature>
<feature type="region of interest" description="Disordered" evidence="1">
    <location>
        <begin position="539"/>
        <end position="559"/>
    </location>
</feature>
<organism evidence="4 5">
    <name type="scientific">Hibiscus syriacus</name>
    <name type="common">Rose of Sharon</name>
    <dbReference type="NCBI Taxonomy" id="106335"/>
    <lineage>
        <taxon>Eukaryota</taxon>
        <taxon>Viridiplantae</taxon>
        <taxon>Streptophyta</taxon>
        <taxon>Embryophyta</taxon>
        <taxon>Tracheophyta</taxon>
        <taxon>Spermatophyta</taxon>
        <taxon>Magnoliopsida</taxon>
        <taxon>eudicotyledons</taxon>
        <taxon>Gunneridae</taxon>
        <taxon>Pentapetalae</taxon>
        <taxon>rosids</taxon>
        <taxon>malvids</taxon>
        <taxon>Malvales</taxon>
        <taxon>Malvaceae</taxon>
        <taxon>Malvoideae</taxon>
        <taxon>Hibiscus</taxon>
    </lineage>
</organism>
<evidence type="ECO:0000259" key="3">
    <source>
        <dbReference type="Pfam" id="PF21647"/>
    </source>
</evidence>
<dbReference type="InterPro" id="IPR049172">
    <property type="entry name" value="DUF6857_pln"/>
</dbReference>
<dbReference type="InterPro" id="IPR048297">
    <property type="entry name" value="DUF936_dom_pln"/>
</dbReference>
<dbReference type="Proteomes" id="UP000436088">
    <property type="component" value="Unassembled WGS sequence"/>
</dbReference>
<dbReference type="Pfam" id="PF06075">
    <property type="entry name" value="DUF936"/>
    <property type="match status" value="1"/>
</dbReference>
<feature type="domain" description="DUF936" evidence="2">
    <location>
        <begin position="4"/>
        <end position="120"/>
    </location>
</feature>